<evidence type="ECO:0000256" key="6">
    <source>
        <dbReference type="ARBA" id="ARBA00023170"/>
    </source>
</evidence>
<evidence type="ECO:0000313" key="10">
    <source>
        <dbReference type="RefSeq" id="XP_011630355.1"/>
    </source>
</evidence>
<dbReference type="InterPro" id="IPR013604">
    <property type="entry name" value="7TM_chemorcpt"/>
</dbReference>
<dbReference type="AlphaFoldDB" id="A0A6I9VWV8"/>
<keyword evidence="3 8" id="KW-0812">Transmembrane</keyword>
<comment type="subcellular location">
    <subcellularLocation>
        <location evidence="1 8">Cell membrane</location>
        <topology evidence="1 8">Multi-pass membrane protein</topology>
    </subcellularLocation>
</comment>
<evidence type="ECO:0000256" key="8">
    <source>
        <dbReference type="RuleBase" id="RU363108"/>
    </source>
</evidence>
<dbReference type="OrthoDB" id="7547218at2759"/>
<evidence type="ECO:0000313" key="9">
    <source>
        <dbReference type="Proteomes" id="UP000504615"/>
    </source>
</evidence>
<sequence>MKLFARPKCFSEAIAPVTTLNRLMGLRAFEYPRDRPRPILSLIYLLIAYGIYCNGSLRLEEVYFADIRLMKLEYVLYKLLSYFFLCSVIIKLLLGWWYTKEFKICHKKIFEIDETLRQLGSTVNYDKIYFVTIGVIIISFTFGFILCILAFSHLQVHTDIFNSMYMTVVYTYGLSVNTITIFEFYLFVRCLQMKFRLVNQLLCDSIITCSSDMKLGIFEMKDYTNIMNAQQRKRIISMKMFRWFQQGQSRINNSKKQNSITQIEPQSPFHLEKQFQSELRNRFQRHDPVMTKCEKRKYLVQTIKQVHLELVRVTKILCTILGVQTAWEIGVTTIFLTGILYNFYVRYIIEQKKVNNFFVQTCLMIAQTFIHILKAASLSCVCRYAANEGNKTIEIIHATYGCDANVNLQEEIQQFGIQILQNPVRFSAFGLTLDNRVLTMILKNVTIYIVIMIQVSNALESNNAIQYTHF</sequence>
<gene>
    <name evidence="10" type="primary">LOC105422615</name>
</gene>
<proteinExistence type="inferred from homology"/>
<dbReference type="GO" id="GO:0005886">
    <property type="term" value="C:plasma membrane"/>
    <property type="evidence" value="ECO:0007669"/>
    <property type="project" value="UniProtKB-SubCell"/>
</dbReference>
<keyword evidence="4 8" id="KW-1133">Transmembrane helix</keyword>
<dbReference type="Pfam" id="PF08395">
    <property type="entry name" value="7tm_7"/>
    <property type="match status" value="2"/>
</dbReference>
<keyword evidence="6 8" id="KW-0675">Receptor</keyword>
<feature type="transmembrane region" description="Helical" evidence="8">
    <location>
        <begin position="79"/>
        <end position="98"/>
    </location>
</feature>
<keyword evidence="2 8" id="KW-1003">Cell membrane</keyword>
<reference evidence="10" key="1">
    <citation type="submission" date="2025-08" db="UniProtKB">
        <authorList>
            <consortium name="RefSeq"/>
        </authorList>
    </citation>
    <scope>IDENTIFICATION</scope>
</reference>
<evidence type="ECO:0000256" key="7">
    <source>
        <dbReference type="ARBA" id="ARBA00023224"/>
    </source>
</evidence>
<dbReference type="PANTHER" id="PTHR21143">
    <property type="entry name" value="INVERTEBRATE GUSTATORY RECEPTOR"/>
    <property type="match status" value="1"/>
</dbReference>
<dbReference type="Proteomes" id="UP000504615">
    <property type="component" value="Unplaced"/>
</dbReference>
<dbReference type="GO" id="GO:0030425">
    <property type="term" value="C:dendrite"/>
    <property type="evidence" value="ECO:0007669"/>
    <property type="project" value="TreeGrafter"/>
</dbReference>
<dbReference type="GO" id="GO:0030424">
    <property type="term" value="C:axon"/>
    <property type="evidence" value="ECO:0007669"/>
    <property type="project" value="TreeGrafter"/>
</dbReference>
<comment type="function">
    <text evidence="8">Gustatory receptor which mediates acceptance or avoidance behavior, depending on its substrates.</text>
</comment>
<dbReference type="GeneID" id="105422615"/>
<evidence type="ECO:0000256" key="4">
    <source>
        <dbReference type="ARBA" id="ARBA00022989"/>
    </source>
</evidence>
<dbReference type="KEGG" id="pbar:105422615"/>
<evidence type="ECO:0000256" key="5">
    <source>
        <dbReference type="ARBA" id="ARBA00023136"/>
    </source>
</evidence>
<evidence type="ECO:0000256" key="2">
    <source>
        <dbReference type="ARBA" id="ARBA00022475"/>
    </source>
</evidence>
<keyword evidence="7 8" id="KW-0807">Transducer</keyword>
<dbReference type="RefSeq" id="XP_011630355.1">
    <property type="nucleotide sequence ID" value="XM_011632053.2"/>
</dbReference>
<evidence type="ECO:0000256" key="3">
    <source>
        <dbReference type="ARBA" id="ARBA00022692"/>
    </source>
</evidence>
<dbReference type="GO" id="GO:0050909">
    <property type="term" value="P:sensory perception of taste"/>
    <property type="evidence" value="ECO:0007669"/>
    <property type="project" value="InterPro"/>
</dbReference>
<protein>
    <recommendedName>
        <fullName evidence="8">Gustatory receptor</fullName>
    </recommendedName>
</protein>
<evidence type="ECO:0000256" key="1">
    <source>
        <dbReference type="ARBA" id="ARBA00004651"/>
    </source>
</evidence>
<feature type="transmembrane region" description="Helical" evidence="8">
    <location>
        <begin position="39"/>
        <end position="59"/>
    </location>
</feature>
<keyword evidence="9" id="KW-1185">Reference proteome</keyword>
<dbReference type="PANTHER" id="PTHR21143:SF133">
    <property type="entry name" value="GUSTATORY AND PHEROMONE RECEPTOR 32A-RELATED"/>
    <property type="match status" value="1"/>
</dbReference>
<keyword evidence="5 8" id="KW-0472">Membrane</keyword>
<feature type="transmembrane region" description="Helical" evidence="8">
    <location>
        <begin position="164"/>
        <end position="188"/>
    </location>
</feature>
<organism evidence="9 10">
    <name type="scientific">Pogonomyrmex barbatus</name>
    <name type="common">red harvester ant</name>
    <dbReference type="NCBI Taxonomy" id="144034"/>
    <lineage>
        <taxon>Eukaryota</taxon>
        <taxon>Metazoa</taxon>
        <taxon>Ecdysozoa</taxon>
        <taxon>Arthropoda</taxon>
        <taxon>Hexapoda</taxon>
        <taxon>Insecta</taxon>
        <taxon>Pterygota</taxon>
        <taxon>Neoptera</taxon>
        <taxon>Endopterygota</taxon>
        <taxon>Hymenoptera</taxon>
        <taxon>Apocrita</taxon>
        <taxon>Aculeata</taxon>
        <taxon>Formicoidea</taxon>
        <taxon>Formicidae</taxon>
        <taxon>Myrmicinae</taxon>
        <taxon>Pogonomyrmex</taxon>
    </lineage>
</organism>
<comment type="similarity">
    <text evidence="8">Belongs to the insect chemoreceptor superfamily. Gustatory receptor (GR) family.</text>
</comment>
<dbReference type="GO" id="GO:0008049">
    <property type="term" value="P:male courtship behavior"/>
    <property type="evidence" value="ECO:0007669"/>
    <property type="project" value="TreeGrafter"/>
</dbReference>
<dbReference type="GO" id="GO:0007165">
    <property type="term" value="P:signal transduction"/>
    <property type="evidence" value="ECO:0007669"/>
    <property type="project" value="UniProtKB-KW"/>
</dbReference>
<accession>A0A6I9VWV8</accession>
<dbReference type="GO" id="GO:0043025">
    <property type="term" value="C:neuronal cell body"/>
    <property type="evidence" value="ECO:0007669"/>
    <property type="project" value="TreeGrafter"/>
</dbReference>
<name>A0A6I9VWV8_9HYME</name>
<comment type="caution">
    <text evidence="8">Lacks conserved residue(s) required for the propagation of feature annotation.</text>
</comment>
<feature type="transmembrane region" description="Helical" evidence="8">
    <location>
        <begin position="128"/>
        <end position="152"/>
    </location>
</feature>
<dbReference type="GO" id="GO:0007635">
    <property type="term" value="P:chemosensory behavior"/>
    <property type="evidence" value="ECO:0007669"/>
    <property type="project" value="TreeGrafter"/>
</dbReference>